<dbReference type="EMBL" id="CP047898">
    <property type="protein sequence ID" value="QHK19724.1"/>
    <property type="molecule type" value="Genomic_DNA"/>
</dbReference>
<proteinExistence type="predicted"/>
<protein>
    <submittedName>
        <fullName evidence="1">Uncharacterized protein</fullName>
    </submittedName>
</protein>
<dbReference type="KEGG" id="psey:GU243_08275"/>
<organism evidence="1 2">
    <name type="scientific">Pseudarthrobacter psychrotolerans</name>
    <dbReference type="NCBI Taxonomy" id="2697569"/>
    <lineage>
        <taxon>Bacteria</taxon>
        <taxon>Bacillati</taxon>
        <taxon>Actinomycetota</taxon>
        <taxon>Actinomycetes</taxon>
        <taxon>Micrococcales</taxon>
        <taxon>Micrococcaceae</taxon>
        <taxon>Pseudarthrobacter</taxon>
    </lineage>
</organism>
<dbReference type="Proteomes" id="UP000464186">
    <property type="component" value="Chromosome"/>
</dbReference>
<dbReference type="AlphaFoldDB" id="A0A6P1NMH0"/>
<name>A0A6P1NMH0_9MICC</name>
<keyword evidence="2" id="KW-1185">Reference proteome</keyword>
<evidence type="ECO:0000313" key="1">
    <source>
        <dbReference type="EMBL" id="QHK19724.1"/>
    </source>
</evidence>
<sequence length="69" mass="7737">MADDTNALLDAIQASIECNSGTVPACEHCDAEVRPERDTFGIVLHVYHDDDCPFYRALRGNRASRRTKK</sequence>
<reference evidence="1 2" key="1">
    <citation type="submission" date="2020-01" db="EMBL/GenBank/DDBJ databases">
        <title>Pseudarthrobacter psychrotolerans sp. nov., isolated from antarctic soil.</title>
        <authorList>
            <person name="Shin Y."/>
            <person name="Park W."/>
        </authorList>
    </citation>
    <scope>NUCLEOTIDE SEQUENCE [LARGE SCALE GENOMIC DNA]</scope>
    <source>
        <strain evidence="1 2">YJ56</strain>
    </source>
</reference>
<evidence type="ECO:0000313" key="2">
    <source>
        <dbReference type="Proteomes" id="UP000464186"/>
    </source>
</evidence>
<accession>A0A6P1NMH0</accession>
<gene>
    <name evidence="1" type="ORF">GU243_08275</name>
</gene>